<keyword evidence="1" id="KW-0812">Transmembrane</keyword>
<dbReference type="OrthoDB" id="5289191at2"/>
<comment type="caution">
    <text evidence="2">The sequence shown here is derived from an EMBL/GenBank/DDBJ whole genome shotgun (WGS) entry which is preliminary data.</text>
</comment>
<feature type="transmembrane region" description="Helical" evidence="1">
    <location>
        <begin position="236"/>
        <end position="254"/>
    </location>
</feature>
<protein>
    <recommendedName>
        <fullName evidence="4">HTTM domain-containing protein</fullName>
    </recommendedName>
</protein>
<proteinExistence type="predicted"/>
<evidence type="ECO:0000313" key="2">
    <source>
        <dbReference type="EMBL" id="KYG69970.1"/>
    </source>
</evidence>
<feature type="transmembrane region" description="Helical" evidence="1">
    <location>
        <begin position="214"/>
        <end position="230"/>
    </location>
</feature>
<feature type="transmembrane region" description="Helical" evidence="1">
    <location>
        <begin position="141"/>
        <end position="164"/>
    </location>
</feature>
<feature type="transmembrane region" description="Helical" evidence="1">
    <location>
        <begin position="107"/>
        <end position="129"/>
    </location>
</feature>
<evidence type="ECO:0000313" key="3">
    <source>
        <dbReference type="Proteomes" id="UP000075391"/>
    </source>
</evidence>
<sequence length="399" mass="45314">METSSEGDAVRYFQSQLEEIKNSRALQVYGALLALTHLLSAYFWMDRSLDLVTKASPISASLCWPFFPACDAIRFSSTGQASMFLEVYAVASIVVAGLFLFRRLQSAYFGLIGLLILKIFFTSLSYGLMGNYHYMTFFTHLAFLFLPTKIITIPFFIGVFYWGAGILKFDPEWLSGTALITPSFLPSAVEHISLIYAVILECIFVFGLFSKKRWLRGLVLLQFVAFHAFSWHIVGYFYPMTMFLLLGIFALVPLYKERWQAVIDSRLWQKKSTLLPVMLLILLQIVPSLLAGDPAASGAPRILSLNMLDAKMECETLLIRHASLSEETYDPFVKAPSTRTQCDPLVFLSQIQLVCKDRSEKMDFWLSSRRTTADVFKTRLFLPDVCSKSQAEILWAEIL</sequence>
<feature type="transmembrane region" description="Helical" evidence="1">
    <location>
        <begin position="184"/>
        <end position="207"/>
    </location>
</feature>
<evidence type="ECO:0000256" key="1">
    <source>
        <dbReference type="SAM" id="Phobius"/>
    </source>
</evidence>
<name>A0A150WTR8_BDEBC</name>
<reference evidence="2 3" key="1">
    <citation type="submission" date="2016-03" db="EMBL/GenBank/DDBJ databases">
        <authorList>
            <person name="Ploux O."/>
        </authorList>
    </citation>
    <scope>NUCLEOTIDE SEQUENCE [LARGE SCALE GENOMIC DNA]</scope>
    <source>
        <strain evidence="2 3">BER2</strain>
    </source>
</reference>
<keyword evidence="1" id="KW-0472">Membrane</keyword>
<dbReference type="AlphaFoldDB" id="A0A150WTR8"/>
<evidence type="ECO:0008006" key="4">
    <source>
        <dbReference type="Google" id="ProtNLM"/>
    </source>
</evidence>
<feature type="transmembrane region" description="Helical" evidence="1">
    <location>
        <begin position="26"/>
        <end position="45"/>
    </location>
</feature>
<keyword evidence="1" id="KW-1133">Transmembrane helix</keyword>
<organism evidence="2 3">
    <name type="scientific">Bdellovibrio bacteriovorus</name>
    <dbReference type="NCBI Taxonomy" id="959"/>
    <lineage>
        <taxon>Bacteria</taxon>
        <taxon>Pseudomonadati</taxon>
        <taxon>Bdellovibrionota</taxon>
        <taxon>Bdellovibrionia</taxon>
        <taxon>Bdellovibrionales</taxon>
        <taxon>Pseudobdellovibrionaceae</taxon>
        <taxon>Bdellovibrio</taxon>
    </lineage>
</organism>
<dbReference type="Proteomes" id="UP000075391">
    <property type="component" value="Unassembled WGS sequence"/>
</dbReference>
<dbReference type="EMBL" id="LUKF01000003">
    <property type="protein sequence ID" value="KYG69970.1"/>
    <property type="molecule type" value="Genomic_DNA"/>
</dbReference>
<gene>
    <name evidence="2" type="ORF">AZI85_14810</name>
</gene>
<accession>A0A150WTR8</accession>
<feature type="transmembrane region" description="Helical" evidence="1">
    <location>
        <begin position="83"/>
        <end position="101"/>
    </location>
</feature>
<feature type="transmembrane region" description="Helical" evidence="1">
    <location>
        <begin position="274"/>
        <end position="292"/>
    </location>
</feature>